<dbReference type="Gene3D" id="1.20.5.170">
    <property type="match status" value="1"/>
</dbReference>
<dbReference type="AlphaFoldDB" id="A0A6A6HE01"/>
<gene>
    <name evidence="2" type="ORF">EV356DRAFT_498889</name>
</gene>
<feature type="compositionally biased region" description="Basic and acidic residues" evidence="1">
    <location>
        <begin position="232"/>
        <end position="242"/>
    </location>
</feature>
<name>A0A6A6HE01_VIRVR</name>
<evidence type="ECO:0000256" key="1">
    <source>
        <dbReference type="SAM" id="MobiDB-lite"/>
    </source>
</evidence>
<feature type="region of interest" description="Disordered" evidence="1">
    <location>
        <begin position="629"/>
        <end position="655"/>
    </location>
</feature>
<feature type="region of interest" description="Disordered" evidence="1">
    <location>
        <begin position="1"/>
        <end position="49"/>
    </location>
</feature>
<dbReference type="CDD" id="cd14688">
    <property type="entry name" value="bZIP_YAP"/>
    <property type="match status" value="1"/>
</dbReference>
<evidence type="ECO:0000313" key="2">
    <source>
        <dbReference type="EMBL" id="KAF2236059.1"/>
    </source>
</evidence>
<feature type="compositionally biased region" description="Basic and acidic residues" evidence="1">
    <location>
        <begin position="208"/>
        <end position="218"/>
    </location>
</feature>
<feature type="region of interest" description="Disordered" evidence="1">
    <location>
        <begin position="146"/>
        <end position="171"/>
    </location>
</feature>
<dbReference type="Proteomes" id="UP000800092">
    <property type="component" value="Unassembled WGS sequence"/>
</dbReference>
<reference evidence="2" key="1">
    <citation type="journal article" date="2020" name="Stud. Mycol.">
        <title>101 Dothideomycetes genomes: a test case for predicting lifestyles and emergence of pathogens.</title>
        <authorList>
            <person name="Haridas S."/>
            <person name="Albert R."/>
            <person name="Binder M."/>
            <person name="Bloem J."/>
            <person name="Labutti K."/>
            <person name="Salamov A."/>
            <person name="Andreopoulos B."/>
            <person name="Baker S."/>
            <person name="Barry K."/>
            <person name="Bills G."/>
            <person name="Bluhm B."/>
            <person name="Cannon C."/>
            <person name="Castanera R."/>
            <person name="Culley D."/>
            <person name="Daum C."/>
            <person name="Ezra D."/>
            <person name="Gonzalez J."/>
            <person name="Henrissat B."/>
            <person name="Kuo A."/>
            <person name="Liang C."/>
            <person name="Lipzen A."/>
            <person name="Lutzoni F."/>
            <person name="Magnuson J."/>
            <person name="Mondo S."/>
            <person name="Nolan M."/>
            <person name="Ohm R."/>
            <person name="Pangilinan J."/>
            <person name="Park H.-J."/>
            <person name="Ramirez L."/>
            <person name="Alfaro M."/>
            <person name="Sun H."/>
            <person name="Tritt A."/>
            <person name="Yoshinaga Y."/>
            <person name="Zwiers L.-H."/>
            <person name="Turgeon B."/>
            <person name="Goodwin S."/>
            <person name="Spatafora J."/>
            <person name="Crous P."/>
            <person name="Grigoriev I."/>
        </authorList>
    </citation>
    <scope>NUCLEOTIDE SEQUENCE</scope>
    <source>
        <strain evidence="2">Tuck. ex Michener</strain>
    </source>
</reference>
<evidence type="ECO:0008006" key="4">
    <source>
        <dbReference type="Google" id="ProtNLM"/>
    </source>
</evidence>
<sequence length="705" mass="77997">MNSIASTSSDVEEITQGRKRQRTSKVTNEDKRSRGRPRLDPQDETAAERRRTQIRLAQRAYRQRKETTITALKKHVSELQDTIGEMNKTFLRFSDMATNIGLAPEIVRELKNVTQQFVFYAKAQGSLEEEQETNLVDNEEIVHNLATEPAPKHRSSREQNESGLSSPEYSEDIGLGYRSVYDLSSIPVNETTTFPEPSSPTSSVNDSSKSEDITDNRRPSKNSQEALESPEDSTRVSYREESQLQYSHTGNLVLPVQAYPSRLPDQIMPAAAINGLDKARNVNNKPFIYSFQETTFSRRLQRAAVECGYHLIAQAHLRPKVFKRVFKLSLLYGSREQIAARFKSILTKSTSESLEFWQTPFIRLGGAGTHYPRLNDDGTAYVAPNTYNVRQVGPDSNLIQLRSVDDGSVYCDLLIDISGYEGEWFDPTDIEGYLASKGIYIDPQSSFADFQIPESELPELSRSPHGSEAMSSSSNPTTPPLQGSSTHQEGFGAVSSYLSDSFFNDWHKNHMTTFPTDPQDAFLFDFDPTNLTNDALGTLSKRVPGTSTTTTTASPSTAPSSLLSPTSLLDHSISAFVDSYLASASPIPFSSSSTTAATSDNIISSFPVDFDNIPLDEQNTWGFQSSLNGFSAPPSSENEEMDTSANNSSVEPRTGTALKGMRNVTIDVTRLIEELLKGGVCLGRAPGFRKKDVDRALETAMITAF</sequence>
<keyword evidence="3" id="KW-1185">Reference proteome</keyword>
<proteinExistence type="predicted"/>
<feature type="compositionally biased region" description="Polar residues" evidence="1">
    <location>
        <begin position="469"/>
        <end position="488"/>
    </location>
</feature>
<dbReference type="EMBL" id="ML991787">
    <property type="protein sequence ID" value="KAF2236059.1"/>
    <property type="molecule type" value="Genomic_DNA"/>
</dbReference>
<feature type="region of interest" description="Disordered" evidence="1">
    <location>
        <begin position="537"/>
        <end position="561"/>
    </location>
</feature>
<dbReference type="InterPro" id="IPR046347">
    <property type="entry name" value="bZIP_sf"/>
</dbReference>
<dbReference type="OrthoDB" id="3555317at2759"/>
<feature type="region of interest" description="Disordered" evidence="1">
    <location>
        <begin position="458"/>
        <end position="489"/>
    </location>
</feature>
<feature type="compositionally biased region" description="Basic and acidic residues" evidence="1">
    <location>
        <begin position="27"/>
        <end position="49"/>
    </location>
</feature>
<evidence type="ECO:0000313" key="3">
    <source>
        <dbReference type="Proteomes" id="UP000800092"/>
    </source>
</evidence>
<feature type="compositionally biased region" description="Low complexity" evidence="1">
    <location>
        <begin position="546"/>
        <end position="561"/>
    </location>
</feature>
<dbReference type="PANTHER" id="PTHR40618">
    <property type="entry name" value="B-ZIP TRANSCRIPTION FACTOR (EUROFUNG)-RELATED"/>
    <property type="match status" value="1"/>
</dbReference>
<protein>
    <recommendedName>
        <fullName evidence="4">BZIP domain-containing protein</fullName>
    </recommendedName>
</protein>
<dbReference type="PANTHER" id="PTHR40618:SF1">
    <property type="entry name" value="B-ZIP TRANSCRIPTION FACTOR (EUROFUNG)"/>
    <property type="match status" value="1"/>
</dbReference>
<organism evidence="2 3">
    <name type="scientific">Viridothelium virens</name>
    <name type="common">Speckled blister lichen</name>
    <name type="synonym">Trypethelium virens</name>
    <dbReference type="NCBI Taxonomy" id="1048519"/>
    <lineage>
        <taxon>Eukaryota</taxon>
        <taxon>Fungi</taxon>
        <taxon>Dikarya</taxon>
        <taxon>Ascomycota</taxon>
        <taxon>Pezizomycotina</taxon>
        <taxon>Dothideomycetes</taxon>
        <taxon>Dothideomycetes incertae sedis</taxon>
        <taxon>Trypetheliales</taxon>
        <taxon>Trypetheliaceae</taxon>
        <taxon>Viridothelium</taxon>
    </lineage>
</organism>
<feature type="region of interest" description="Disordered" evidence="1">
    <location>
        <begin position="188"/>
        <end position="242"/>
    </location>
</feature>
<accession>A0A6A6HE01</accession>
<feature type="compositionally biased region" description="Low complexity" evidence="1">
    <location>
        <begin position="190"/>
        <end position="207"/>
    </location>
</feature>
<dbReference type="SUPFAM" id="SSF57959">
    <property type="entry name" value="Leucine zipper domain"/>
    <property type="match status" value="1"/>
</dbReference>
<dbReference type="GO" id="GO:0003700">
    <property type="term" value="F:DNA-binding transcription factor activity"/>
    <property type="evidence" value="ECO:0007669"/>
    <property type="project" value="InterPro"/>
</dbReference>